<name>B9SHM9_RICCO</name>
<dbReference type="AlphaFoldDB" id="B9SHM9"/>
<proteinExistence type="predicted"/>
<dbReference type="InParanoid" id="B9SHM9"/>
<accession>B9SHM9</accession>
<sequence length="68" mass="7944">MEIAMISIAILAADVTRDDRFSKYREVVIEFYPKDLNGHPLQCLVLDCEVHLIYAQEESFNKWKAEVK</sequence>
<evidence type="ECO:0000313" key="1">
    <source>
        <dbReference type="EMBL" id="EEF36856.1"/>
    </source>
</evidence>
<protein>
    <submittedName>
        <fullName evidence="1">Uncharacterized protein</fullName>
    </submittedName>
</protein>
<reference evidence="2" key="1">
    <citation type="journal article" date="2010" name="Nat. Biotechnol.">
        <title>Draft genome sequence of the oilseed species Ricinus communis.</title>
        <authorList>
            <person name="Chan A.P."/>
            <person name="Crabtree J."/>
            <person name="Zhao Q."/>
            <person name="Lorenzi H."/>
            <person name="Orvis J."/>
            <person name="Puiu D."/>
            <person name="Melake-Berhan A."/>
            <person name="Jones K.M."/>
            <person name="Redman J."/>
            <person name="Chen G."/>
            <person name="Cahoon E.B."/>
            <person name="Gedil M."/>
            <person name="Stanke M."/>
            <person name="Haas B.J."/>
            <person name="Wortman J.R."/>
            <person name="Fraser-Liggett C.M."/>
            <person name="Ravel J."/>
            <person name="Rabinowicz P.D."/>
        </authorList>
    </citation>
    <scope>NUCLEOTIDE SEQUENCE [LARGE SCALE GENOMIC DNA]</scope>
    <source>
        <strain evidence="2">cv. Hale</strain>
    </source>
</reference>
<dbReference type="EMBL" id="EQ973965">
    <property type="protein sequence ID" value="EEF36856.1"/>
    <property type="molecule type" value="Genomic_DNA"/>
</dbReference>
<organism evidence="1 2">
    <name type="scientific">Ricinus communis</name>
    <name type="common">Castor bean</name>
    <dbReference type="NCBI Taxonomy" id="3988"/>
    <lineage>
        <taxon>Eukaryota</taxon>
        <taxon>Viridiplantae</taxon>
        <taxon>Streptophyta</taxon>
        <taxon>Embryophyta</taxon>
        <taxon>Tracheophyta</taxon>
        <taxon>Spermatophyta</taxon>
        <taxon>Magnoliopsida</taxon>
        <taxon>eudicotyledons</taxon>
        <taxon>Gunneridae</taxon>
        <taxon>Pentapetalae</taxon>
        <taxon>rosids</taxon>
        <taxon>fabids</taxon>
        <taxon>Malpighiales</taxon>
        <taxon>Euphorbiaceae</taxon>
        <taxon>Acalyphoideae</taxon>
        <taxon>Acalypheae</taxon>
        <taxon>Ricinus</taxon>
    </lineage>
</organism>
<keyword evidence="2" id="KW-1185">Reference proteome</keyword>
<gene>
    <name evidence="1" type="ORF">RCOM_0741070</name>
</gene>
<evidence type="ECO:0000313" key="2">
    <source>
        <dbReference type="Proteomes" id="UP000008311"/>
    </source>
</evidence>
<dbReference type="Proteomes" id="UP000008311">
    <property type="component" value="Unassembled WGS sequence"/>
</dbReference>